<evidence type="ECO:0000313" key="3">
    <source>
        <dbReference type="Proteomes" id="UP000030151"/>
    </source>
</evidence>
<dbReference type="EMBL" id="JELW01000003">
    <property type="protein sequence ID" value="EXV03804.1"/>
    <property type="molecule type" value="Genomic_DNA"/>
</dbReference>
<organism evidence="2 3">
    <name type="scientific">Metarhizium robertsii</name>
    <dbReference type="NCBI Taxonomy" id="568076"/>
    <lineage>
        <taxon>Eukaryota</taxon>
        <taxon>Fungi</taxon>
        <taxon>Dikarya</taxon>
        <taxon>Ascomycota</taxon>
        <taxon>Pezizomycotina</taxon>
        <taxon>Sordariomycetes</taxon>
        <taxon>Hypocreomycetidae</taxon>
        <taxon>Hypocreales</taxon>
        <taxon>Clavicipitaceae</taxon>
        <taxon>Metarhizium</taxon>
    </lineage>
</organism>
<proteinExistence type="predicted"/>
<name>A0A0A1V0W5_9HYPO</name>
<reference evidence="2 3" key="1">
    <citation type="submission" date="2014-02" db="EMBL/GenBank/DDBJ databases">
        <title>The genome sequence of the entomopathogenic fungus Metarhizium robertsii ARSEF 2575.</title>
        <authorList>
            <person name="Giuliano Garisto Donzelli B."/>
            <person name="Roe B.A."/>
            <person name="Macmil S.L."/>
            <person name="Krasnoff S.B."/>
            <person name="Gibson D.M."/>
        </authorList>
    </citation>
    <scope>NUCLEOTIDE SEQUENCE [LARGE SCALE GENOMIC DNA]</scope>
    <source>
        <strain evidence="2 3">ARSEF 2575</strain>
    </source>
</reference>
<dbReference type="OrthoDB" id="5235778at2759"/>
<feature type="region of interest" description="Disordered" evidence="1">
    <location>
        <begin position="1"/>
        <end position="25"/>
    </location>
</feature>
<dbReference type="Proteomes" id="UP000030151">
    <property type="component" value="Unassembled WGS sequence"/>
</dbReference>
<dbReference type="AlphaFoldDB" id="A0A0A1V0W5"/>
<dbReference type="eggNOG" id="ENOG502RAXP">
    <property type="taxonomic scope" value="Eukaryota"/>
</dbReference>
<dbReference type="HOGENOM" id="CLU_059216_0_0_1"/>
<gene>
    <name evidence="2" type="ORF">X797_003603</name>
</gene>
<protein>
    <submittedName>
        <fullName evidence="2">Uncharacterized protein</fullName>
    </submittedName>
</protein>
<comment type="caution">
    <text evidence="2">The sequence shown here is derived from an EMBL/GenBank/DDBJ whole genome shotgun (WGS) entry which is preliminary data.</text>
</comment>
<sequence>MGTRANESSSQSSTSLHASELTDVSAVSVATQVTSSASASLGGLDIETSVSNKTPVVDSDIDNNMQSEAMARGRVTLRSTSTWRQTWEANLDEGTEYSPEDAAYSNLDDKRLKHAERQRAAQSKGVQLGTWIDSQVLQEDRKHAVTGFIDTVGRLQTHVLPETKHGESLAEESPLPPGSGRCWIRFSKIKFSEHLHGLDHLQIKEYIRVLSESRETRGRVPGDEEAAVQAAKYRLSKDPNWVKSKKRYIAYSDAERGLARVRSSPGAAAAHWGRTGPLPIHSLHCETRTRERQLQGVGLTKESQGLAHGGIGVAQNQADGRMMHRGQAVEAAAATSSTSRRVLFREWKDVQRFDDMCAVQETPRRGKSIRRAKMYNGIKYERQTTGAFIGKLVSRGVLINIDGEDYLEHRVLAMPGFC</sequence>
<feature type="compositionally biased region" description="Low complexity" evidence="1">
    <location>
        <begin position="8"/>
        <end position="25"/>
    </location>
</feature>
<accession>A0A0A1V0W5</accession>
<evidence type="ECO:0000313" key="2">
    <source>
        <dbReference type="EMBL" id="EXV03804.1"/>
    </source>
</evidence>
<evidence type="ECO:0000256" key="1">
    <source>
        <dbReference type="SAM" id="MobiDB-lite"/>
    </source>
</evidence>